<keyword evidence="4" id="KW-1185">Reference proteome</keyword>
<dbReference type="InterPro" id="IPR014238">
    <property type="entry name" value="Spore_YlmC/YmxH"/>
</dbReference>
<dbReference type="InterPro" id="IPR027275">
    <property type="entry name" value="PRC-brl_dom"/>
</dbReference>
<evidence type="ECO:0000313" key="4">
    <source>
        <dbReference type="Proteomes" id="UP000075666"/>
    </source>
</evidence>
<name>A0A150KNR7_9BACI</name>
<dbReference type="Pfam" id="PF05239">
    <property type="entry name" value="PRC"/>
    <property type="match status" value="1"/>
</dbReference>
<dbReference type="EMBL" id="LQYN01000073">
    <property type="protein sequence ID" value="KYD00057.1"/>
    <property type="molecule type" value="Genomic_DNA"/>
</dbReference>
<dbReference type="Proteomes" id="UP000595512">
    <property type="component" value="Chromosome"/>
</dbReference>
<proteinExistence type="predicted"/>
<evidence type="ECO:0000313" key="5">
    <source>
        <dbReference type="Proteomes" id="UP000595512"/>
    </source>
</evidence>
<reference evidence="3 5" key="2">
    <citation type="submission" date="2020-12" db="EMBL/GenBank/DDBJ databases">
        <title>Taxonomic evaluation of the Bacillus sporothermodurans group of bacteria based on whole genome sequences.</title>
        <authorList>
            <person name="Fiedler G."/>
            <person name="Herbstmann A.-D."/>
            <person name="Doll E."/>
            <person name="Wenning M."/>
            <person name="Brinks E."/>
            <person name="Kabisch J."/>
            <person name="Breitenwieser F."/>
            <person name="Lappann M."/>
            <person name="Boehnlein C."/>
            <person name="Franz C."/>
        </authorList>
    </citation>
    <scope>NUCLEOTIDE SEQUENCE [LARGE SCALE GENOMIC DNA]</scope>
    <source>
        <strain evidence="3 5">DSM 10599</strain>
    </source>
</reference>
<evidence type="ECO:0000259" key="1">
    <source>
        <dbReference type="Pfam" id="PF05239"/>
    </source>
</evidence>
<evidence type="ECO:0000313" key="3">
    <source>
        <dbReference type="EMBL" id="QQX25127.1"/>
    </source>
</evidence>
<dbReference type="AlphaFoldDB" id="A0A150KNR7"/>
<dbReference type="NCBIfam" id="TIGR02888">
    <property type="entry name" value="spore_YlmC_YmxH"/>
    <property type="match status" value="1"/>
</dbReference>
<dbReference type="InterPro" id="IPR011033">
    <property type="entry name" value="PRC_barrel-like_sf"/>
</dbReference>
<feature type="domain" description="PRC-barrel" evidence="1">
    <location>
        <begin position="1"/>
        <end position="76"/>
    </location>
</feature>
<accession>A0A150KNR7</accession>
<dbReference type="Proteomes" id="UP000075666">
    <property type="component" value="Unassembled WGS sequence"/>
</dbReference>
<dbReference type="Gene3D" id="2.30.30.240">
    <property type="entry name" value="PRC-barrel domain"/>
    <property type="match status" value="1"/>
</dbReference>
<dbReference type="RefSeq" id="WP_066233185.1">
    <property type="nucleotide sequence ID" value="NZ_CP066701.1"/>
</dbReference>
<dbReference type="EMBL" id="CP066701">
    <property type="protein sequence ID" value="QQX25127.1"/>
    <property type="molecule type" value="Genomic_DNA"/>
</dbReference>
<dbReference type="OrthoDB" id="2468688at2"/>
<organism evidence="2 4">
    <name type="scientific">Heyndrickxia sporothermodurans</name>
    <dbReference type="NCBI Taxonomy" id="46224"/>
    <lineage>
        <taxon>Bacteria</taxon>
        <taxon>Bacillati</taxon>
        <taxon>Bacillota</taxon>
        <taxon>Bacilli</taxon>
        <taxon>Bacillales</taxon>
        <taxon>Bacillaceae</taxon>
        <taxon>Heyndrickxia</taxon>
    </lineage>
</organism>
<dbReference type="SUPFAM" id="SSF50346">
    <property type="entry name" value="PRC-barrel domain"/>
    <property type="match status" value="1"/>
</dbReference>
<dbReference type="PANTHER" id="PTHR40061">
    <property type="entry name" value="SPORULATION PROTEIN YLMC-RELATED"/>
    <property type="match status" value="1"/>
</dbReference>
<gene>
    <name evidence="2" type="ORF">B4102_1069</name>
    <name evidence="3" type="ORF">JGZ69_20875</name>
</gene>
<dbReference type="KEGG" id="hspo:JGZ69_20875"/>
<sequence length="79" mass="9170">MRLSELSGKEIVDFKRAERLGVLGHTDLEFNEKSGQIQSLIIPTGKWMRKQSNEIRVPWQQIRTIGSDMIILEVPENNY</sequence>
<evidence type="ECO:0000313" key="2">
    <source>
        <dbReference type="EMBL" id="KYD00057.1"/>
    </source>
</evidence>
<dbReference type="PATRIC" id="fig|46224.3.peg.3795"/>
<protein>
    <submittedName>
        <fullName evidence="3">YlmC/YmxH family sporulation protein</fullName>
    </submittedName>
</protein>
<dbReference type="PANTHER" id="PTHR40061:SF2">
    <property type="entry name" value="PRC-BARREL DOMAIN-CONTAINING PROTEIN"/>
    <property type="match status" value="1"/>
</dbReference>
<dbReference type="STRING" id="46224.B4102_1069"/>
<reference evidence="2 4" key="1">
    <citation type="submission" date="2016-01" db="EMBL/GenBank/DDBJ databases">
        <title>Genome Sequences of Twelve Sporeforming Bacillus Species Isolated from Foods.</title>
        <authorList>
            <person name="Berendsen E.M."/>
            <person name="Wells-Bennik M.H."/>
            <person name="Krawcyk A.O."/>
            <person name="De Jong A."/>
            <person name="Holsappel S."/>
            <person name="Eijlander R.T."/>
            <person name="Kuipers O.P."/>
        </authorList>
    </citation>
    <scope>NUCLEOTIDE SEQUENCE [LARGE SCALE GENOMIC DNA]</scope>
    <source>
        <strain evidence="2 4">B4102</strain>
    </source>
</reference>
<dbReference type="GeneID" id="62497572"/>